<dbReference type="InterPro" id="IPR036638">
    <property type="entry name" value="HLH_DNA-bd_sf"/>
</dbReference>
<proteinExistence type="inferred from homology"/>
<evidence type="ECO:0000256" key="5">
    <source>
        <dbReference type="SAM" id="MobiDB-lite"/>
    </source>
</evidence>
<protein>
    <recommendedName>
        <fullName evidence="6">BHLH domain-containing protein</fullName>
    </recommendedName>
</protein>
<keyword evidence="4" id="KW-0804">Transcription</keyword>
<dbReference type="AlphaFoldDB" id="A0A7I8IM03"/>
<evidence type="ECO:0000256" key="3">
    <source>
        <dbReference type="ARBA" id="ARBA00023125"/>
    </source>
</evidence>
<dbReference type="GO" id="GO:0003677">
    <property type="term" value="F:DNA binding"/>
    <property type="evidence" value="ECO:0007669"/>
    <property type="project" value="UniProtKB-KW"/>
</dbReference>
<dbReference type="PANTHER" id="PTHR46684:SF16">
    <property type="entry name" value="TRANSCRIPTION FACTOR BHLH67-LIKE ISOFORM X2"/>
    <property type="match status" value="1"/>
</dbReference>
<dbReference type="PROSITE" id="PS50888">
    <property type="entry name" value="BHLH"/>
    <property type="match status" value="1"/>
</dbReference>
<accession>A0A7I8IM03</accession>
<evidence type="ECO:0000313" key="8">
    <source>
        <dbReference type="Proteomes" id="UP001189122"/>
    </source>
</evidence>
<dbReference type="Proteomes" id="UP001189122">
    <property type="component" value="Unassembled WGS sequence"/>
</dbReference>
<organism evidence="7">
    <name type="scientific">Spirodela intermedia</name>
    <name type="common">Intermediate duckweed</name>
    <dbReference type="NCBI Taxonomy" id="51605"/>
    <lineage>
        <taxon>Eukaryota</taxon>
        <taxon>Viridiplantae</taxon>
        <taxon>Streptophyta</taxon>
        <taxon>Embryophyta</taxon>
        <taxon>Tracheophyta</taxon>
        <taxon>Spermatophyta</taxon>
        <taxon>Magnoliopsida</taxon>
        <taxon>Liliopsida</taxon>
        <taxon>Araceae</taxon>
        <taxon>Lemnoideae</taxon>
        <taxon>Spirodela</taxon>
    </lineage>
</organism>
<evidence type="ECO:0000256" key="1">
    <source>
        <dbReference type="ARBA" id="ARBA00005510"/>
    </source>
</evidence>
<dbReference type="EMBL" id="LR743591">
    <property type="protein sequence ID" value="CAA2619139.1"/>
    <property type="molecule type" value="Genomic_DNA"/>
</dbReference>
<gene>
    <name evidence="7" type="ORF">SI7747_04005306</name>
</gene>
<keyword evidence="3" id="KW-0238">DNA-binding</keyword>
<dbReference type="GO" id="GO:0005634">
    <property type="term" value="C:nucleus"/>
    <property type="evidence" value="ECO:0007669"/>
    <property type="project" value="TreeGrafter"/>
</dbReference>
<dbReference type="Pfam" id="PF00010">
    <property type="entry name" value="HLH"/>
    <property type="match status" value="1"/>
</dbReference>
<keyword evidence="8" id="KW-1185">Reference proteome</keyword>
<name>A0A7I8IM03_SPIIN</name>
<dbReference type="SUPFAM" id="SSF47459">
    <property type="entry name" value="HLH, helix-loop-helix DNA-binding domain"/>
    <property type="match status" value="1"/>
</dbReference>
<comment type="similarity">
    <text evidence="1">Belongs to the bHLH protein family.</text>
</comment>
<dbReference type="Gene3D" id="4.10.280.10">
    <property type="entry name" value="Helix-loop-helix DNA-binding domain"/>
    <property type="match status" value="1"/>
</dbReference>
<reference evidence="7 8" key="1">
    <citation type="submission" date="2019-12" db="EMBL/GenBank/DDBJ databases">
        <authorList>
            <person name="Scholz U."/>
            <person name="Mascher M."/>
            <person name="Fiebig A."/>
        </authorList>
    </citation>
    <scope>NUCLEOTIDE SEQUENCE</scope>
</reference>
<dbReference type="InterPro" id="IPR011598">
    <property type="entry name" value="bHLH_dom"/>
</dbReference>
<dbReference type="EMBL" id="CACRZD030000004">
    <property type="protein sequence ID" value="CAA6658865.1"/>
    <property type="molecule type" value="Genomic_DNA"/>
</dbReference>
<keyword evidence="2" id="KW-0805">Transcription regulation</keyword>
<evidence type="ECO:0000259" key="6">
    <source>
        <dbReference type="PROSITE" id="PS50888"/>
    </source>
</evidence>
<sequence length="256" mass="29470">MWGGRWGRRRRRRDGAGTGEKKNELGRQLAIAGRRWRRGGRLRRRRRRCGGNGRRKRRRARTCKNREDVENQRMTHIAVERNRRKQMNQYFSVLRSLMPLSYVQRGDQASIIGGAINFVKELEQLLHFLEAQRRTHRPEVPLTAAPPPPRSPSSSPSRSTPLRRSPPPADIEVTMVESHANLKILSRRRPRHLINTVAGLQSLRLSVLHLNVTSHDQTVLYSFSLKVEDECQLSTVEEIAAAVNQMLMKIQEEAGV</sequence>
<dbReference type="GO" id="GO:0003700">
    <property type="term" value="F:DNA-binding transcription factor activity"/>
    <property type="evidence" value="ECO:0007669"/>
    <property type="project" value="InterPro"/>
</dbReference>
<dbReference type="PANTHER" id="PTHR46684">
    <property type="entry name" value="TRANSCRIPTION FACTOR FAMA"/>
    <property type="match status" value="1"/>
</dbReference>
<evidence type="ECO:0000256" key="4">
    <source>
        <dbReference type="ARBA" id="ARBA00023163"/>
    </source>
</evidence>
<dbReference type="SMART" id="SM00353">
    <property type="entry name" value="HLH"/>
    <property type="match status" value="1"/>
</dbReference>
<dbReference type="GO" id="GO:0045893">
    <property type="term" value="P:positive regulation of DNA-templated transcription"/>
    <property type="evidence" value="ECO:0007669"/>
    <property type="project" value="TreeGrafter"/>
</dbReference>
<dbReference type="GO" id="GO:0046983">
    <property type="term" value="F:protein dimerization activity"/>
    <property type="evidence" value="ECO:0007669"/>
    <property type="project" value="InterPro"/>
</dbReference>
<evidence type="ECO:0000313" key="7">
    <source>
        <dbReference type="EMBL" id="CAA2619139.1"/>
    </source>
</evidence>
<feature type="compositionally biased region" description="Basic residues" evidence="5">
    <location>
        <begin position="1"/>
        <end position="13"/>
    </location>
</feature>
<dbReference type="GO" id="GO:0010052">
    <property type="term" value="P:guard cell differentiation"/>
    <property type="evidence" value="ECO:0007669"/>
    <property type="project" value="InterPro"/>
</dbReference>
<feature type="domain" description="BHLH" evidence="6">
    <location>
        <begin position="71"/>
        <end position="122"/>
    </location>
</feature>
<feature type="region of interest" description="Disordered" evidence="5">
    <location>
        <begin position="136"/>
        <end position="169"/>
    </location>
</feature>
<dbReference type="InterPro" id="IPR044283">
    <property type="entry name" value="FAMA/SPEECHLESS/MUTE-like"/>
</dbReference>
<feature type="compositionally biased region" description="Low complexity" evidence="5">
    <location>
        <begin position="152"/>
        <end position="163"/>
    </location>
</feature>
<feature type="region of interest" description="Disordered" evidence="5">
    <location>
        <begin position="1"/>
        <end position="24"/>
    </location>
</feature>
<evidence type="ECO:0000256" key="2">
    <source>
        <dbReference type="ARBA" id="ARBA00023015"/>
    </source>
</evidence>